<evidence type="ECO:0008006" key="3">
    <source>
        <dbReference type="Google" id="ProtNLM"/>
    </source>
</evidence>
<dbReference type="EMBL" id="DTDH01000159">
    <property type="protein sequence ID" value="HGT98907.1"/>
    <property type="molecule type" value="Genomic_DNA"/>
</dbReference>
<evidence type="ECO:0000313" key="1">
    <source>
        <dbReference type="EMBL" id="HFQ78512.1"/>
    </source>
</evidence>
<dbReference type="SUPFAM" id="SSF46785">
    <property type="entry name" value="Winged helix' DNA-binding domain"/>
    <property type="match status" value="1"/>
</dbReference>
<organism evidence="2">
    <name type="scientific">Ignisphaera aggregans</name>
    <dbReference type="NCBI Taxonomy" id="334771"/>
    <lineage>
        <taxon>Archaea</taxon>
        <taxon>Thermoproteota</taxon>
        <taxon>Thermoprotei</taxon>
        <taxon>Desulfurococcales</taxon>
        <taxon>Desulfurococcaceae</taxon>
        <taxon>Ignisphaera</taxon>
    </lineage>
</organism>
<gene>
    <name evidence="1" type="ORF">ENT99_02265</name>
    <name evidence="2" type="ORF">ENU64_05715</name>
</gene>
<reference evidence="2" key="1">
    <citation type="journal article" date="2020" name="mSystems">
        <title>Genome- and Community-Level Interaction Insights into Carbon Utilization and Element Cycling Functions of Hydrothermarchaeota in Hydrothermal Sediment.</title>
        <authorList>
            <person name="Zhou Z."/>
            <person name="Liu Y."/>
            <person name="Xu W."/>
            <person name="Pan J."/>
            <person name="Luo Z.H."/>
            <person name="Li M."/>
        </authorList>
    </citation>
    <scope>NUCLEOTIDE SEQUENCE [LARGE SCALE GENOMIC DNA]</scope>
    <source>
        <strain evidence="1">SpSt-629</strain>
        <strain evidence="2">SpSt-688</strain>
    </source>
</reference>
<dbReference type="Gene3D" id="1.10.10.10">
    <property type="entry name" value="Winged helix-like DNA-binding domain superfamily/Winged helix DNA-binding domain"/>
    <property type="match status" value="1"/>
</dbReference>
<comment type="caution">
    <text evidence="2">The sequence shown here is derived from an EMBL/GenBank/DDBJ whole genome shotgun (WGS) entry which is preliminary data.</text>
</comment>
<name>A0A7J3MZE5_9CREN</name>
<dbReference type="InterPro" id="IPR036388">
    <property type="entry name" value="WH-like_DNA-bd_sf"/>
</dbReference>
<accession>A0A7J3MZE5</accession>
<sequence>MKMFIDELTHYNMLKNRVSIVGKPCIWAVLSVLIETENNTLNITALISKLNSNYTTISKCIDHMKRLQLIEEIKIGKLRLIRLTNNDMAKLMINIIKSLDELSTISS</sequence>
<protein>
    <recommendedName>
        <fullName evidence="3">MarR family transcriptional regulator</fullName>
    </recommendedName>
</protein>
<dbReference type="AlphaFoldDB" id="A0A7J3MZE5"/>
<dbReference type="EMBL" id="DTAU01000044">
    <property type="protein sequence ID" value="HFQ78512.1"/>
    <property type="molecule type" value="Genomic_DNA"/>
</dbReference>
<evidence type="ECO:0000313" key="2">
    <source>
        <dbReference type="EMBL" id="HGT98907.1"/>
    </source>
</evidence>
<proteinExistence type="predicted"/>
<dbReference type="InterPro" id="IPR036390">
    <property type="entry name" value="WH_DNA-bd_sf"/>
</dbReference>